<dbReference type="RefSeq" id="WP_087458983.1">
    <property type="nucleotide sequence ID" value="NZ_CP021434.1"/>
</dbReference>
<organism evidence="2 3">
    <name type="scientific">Tumebacillus avium</name>
    <dbReference type="NCBI Taxonomy" id="1903704"/>
    <lineage>
        <taxon>Bacteria</taxon>
        <taxon>Bacillati</taxon>
        <taxon>Bacillota</taxon>
        <taxon>Bacilli</taxon>
        <taxon>Bacillales</taxon>
        <taxon>Alicyclobacillaceae</taxon>
        <taxon>Tumebacillus</taxon>
    </lineage>
</organism>
<reference evidence="3" key="1">
    <citation type="submission" date="2017-05" db="EMBL/GenBank/DDBJ databases">
        <authorList>
            <person name="Sung H."/>
        </authorList>
    </citation>
    <scope>NUCLEOTIDE SEQUENCE [LARGE SCALE GENOMIC DNA]</scope>
    <source>
        <strain evidence="3">AR23208</strain>
    </source>
</reference>
<dbReference type="InterPro" id="IPR028998">
    <property type="entry name" value="RimP_C"/>
</dbReference>
<protein>
    <recommendedName>
        <fullName evidence="1">Ribosome maturation factor RimP C-terminal domain-containing protein</fullName>
    </recommendedName>
</protein>
<dbReference type="EMBL" id="CP021434">
    <property type="protein sequence ID" value="ARU63649.1"/>
    <property type="molecule type" value="Genomic_DNA"/>
</dbReference>
<proteinExistence type="predicted"/>
<dbReference type="Proteomes" id="UP000195437">
    <property type="component" value="Chromosome"/>
</dbReference>
<dbReference type="Pfam" id="PF17384">
    <property type="entry name" value="DUF150_C"/>
    <property type="match status" value="1"/>
</dbReference>
<feature type="domain" description="Ribosome maturation factor RimP C-terminal" evidence="1">
    <location>
        <begin position="3"/>
        <end position="56"/>
    </location>
</feature>
<keyword evidence="3" id="KW-1185">Reference proteome</keyword>
<evidence type="ECO:0000313" key="3">
    <source>
        <dbReference type="Proteomes" id="UP000195437"/>
    </source>
</evidence>
<gene>
    <name evidence="2" type="ORF">CBW65_23490</name>
</gene>
<dbReference type="KEGG" id="tum:CBW65_23490"/>
<evidence type="ECO:0000259" key="1">
    <source>
        <dbReference type="Pfam" id="PF17384"/>
    </source>
</evidence>
<dbReference type="AlphaFoldDB" id="A0A1Y0IUM2"/>
<name>A0A1Y0IUM2_9BACL</name>
<accession>A0A1Y0IUM2</accession>
<evidence type="ECO:0000313" key="2">
    <source>
        <dbReference type="EMBL" id="ARU63649.1"/>
    </source>
</evidence>
<sequence>MSFSQFVGRNVEVETRGGRRVRGRIVIIRGGTIVIIVRRRRRRRSFIFLRTVQISRVIVIGR</sequence>